<name>A0A2T4UM18_9ACTN</name>
<keyword evidence="3" id="KW-1185">Reference proteome</keyword>
<proteinExistence type="predicted"/>
<accession>A0A2T4UM18</accession>
<dbReference type="EMBL" id="PYYB01000001">
    <property type="protein sequence ID" value="PTL60254.1"/>
    <property type="molecule type" value="Genomic_DNA"/>
</dbReference>
<keyword evidence="1" id="KW-0472">Membrane</keyword>
<feature type="transmembrane region" description="Helical" evidence="1">
    <location>
        <begin position="41"/>
        <end position="67"/>
    </location>
</feature>
<comment type="caution">
    <text evidence="2">The sequence shown here is derived from an EMBL/GenBank/DDBJ whole genome shotgun (WGS) entry which is preliminary data.</text>
</comment>
<protein>
    <submittedName>
        <fullName evidence="2">Uncharacterized protein</fullName>
    </submittedName>
</protein>
<evidence type="ECO:0000313" key="2">
    <source>
        <dbReference type="EMBL" id="PTL60254.1"/>
    </source>
</evidence>
<sequence length="193" mass="21408">MRERDEIVIRSFRVVFQLDRRLHRIDRWRLPLPYGLPLRSLGYAAGALLLVLVVGQLPVLGTVVGALPAPVRLALIPGAAAYALTSIQVDGRPAHEAFIALVVWRIRPRVVTAWKRGTRPGQQARLLDVRVAPDASGPRLRRGRVRGPATAVVRVAATADERGRRLTLRGEEGAALEEGFEIIFDQSRRLVIR</sequence>
<dbReference type="OrthoDB" id="5257766at2"/>
<dbReference type="Proteomes" id="UP000240739">
    <property type="component" value="Unassembled WGS sequence"/>
</dbReference>
<evidence type="ECO:0000313" key="3">
    <source>
        <dbReference type="Proteomes" id="UP000240739"/>
    </source>
</evidence>
<organism evidence="2 3">
    <name type="scientific">Paraconexibacter algicola</name>
    <dbReference type="NCBI Taxonomy" id="2133960"/>
    <lineage>
        <taxon>Bacteria</taxon>
        <taxon>Bacillati</taxon>
        <taxon>Actinomycetota</taxon>
        <taxon>Thermoleophilia</taxon>
        <taxon>Solirubrobacterales</taxon>
        <taxon>Paraconexibacteraceae</taxon>
        <taxon>Paraconexibacter</taxon>
    </lineage>
</organism>
<keyword evidence="1" id="KW-1133">Transmembrane helix</keyword>
<dbReference type="RefSeq" id="WP_107568899.1">
    <property type="nucleotide sequence ID" value="NZ_PYYB01000001.1"/>
</dbReference>
<gene>
    <name evidence="2" type="ORF">C7Y72_11700</name>
</gene>
<dbReference type="AlphaFoldDB" id="A0A2T4UM18"/>
<evidence type="ECO:0000256" key="1">
    <source>
        <dbReference type="SAM" id="Phobius"/>
    </source>
</evidence>
<reference evidence="2 3" key="1">
    <citation type="submission" date="2018-03" db="EMBL/GenBank/DDBJ databases">
        <title>Aquarubrobacter algicola gen. nov., sp. nov., a novel actinobacterium isolated from shallow eutrophic lake during the end of cyanobacterial harmful algal blooms.</title>
        <authorList>
            <person name="Chun S.J."/>
        </authorList>
    </citation>
    <scope>NUCLEOTIDE SEQUENCE [LARGE SCALE GENOMIC DNA]</scope>
    <source>
        <strain evidence="2 3">Seoho-28</strain>
    </source>
</reference>
<keyword evidence="1" id="KW-0812">Transmembrane</keyword>